<proteinExistence type="predicted"/>
<name>A0ACC0U3F2_9AGAM</name>
<accession>A0ACC0U3F2</accession>
<sequence length="1040" mass="115638">MAPFEPPEVILTGLKERIESLSFQGDRLYLGTANGNLSVYSVLSSAGGTDRNAYTVSHLETKRSLTRKAIDQLGYVKDINSLVVLSQSQVTLFNLPDLSKPTPLPKAKTAFSFEVHTSVQDLYPDGKKTRPQDTEFSTPIIPIPTVVTYLVIGCQRKLVVYSWKDGEAQDIKESPLPHSARTIAFLNSQVVCLAYEADHVLFSLDTMSTIELATATTTSKSGAGIGNVGMGAFSGLGGYMTLGLGSKLRPCVTNVGDAEVLIAKDNEGLFIGLDGQPSRKVHVPWPAPPEDVSFVAPYIFTILPGGSVPKASSGDAGSVPGQPTFYSSPVLQIRSSISLQISQSLPFPFNPPQSTSPSAPINYTLRLLTPSPSAKSPLFLVSTPMDRATATLEGSSIWCIRMRSWGEQVEELIDAGKYAEALALLNTIDSSLLPDKDRRTSLTKALDAVSRFRAGDYDSALDLFVKVNANPAKVISLYPEAISGRLSVPRDQWIPIFGGPKPEAPQEGVSWSSSSSSSEHGGEVEEPPLSGQKAASKVSKLKAPLDAFRPSGLKDPETASITSRRDKPRKDDFTRSVESLLQYLPDRRQKLLGALEAFHITPAQSHRHASLSDTSSEALRGIPDAPFSSLIPGQLVLCAQVVDTALFKSYLVVRPGLLGPLCRRDNWCEVAEVEEMLAAREKFSELIDLYNVRKMHSKALELLRRLSERETDVKDKLGPSISYLQRLTPEFMDTIFQYSKWILDENAEMALEIFTSEEVELPPQHVANFLEGVNRKFCARYLEFLIDERHEVSYIYHDRLAELYLRMTIDAKRDGDEETRGEAYGKLLPFIDNTNHFRVDRLLGMLPSDDLFEARAILLGKHGRHDSALELYVYRLQDYEKAERYCKRIYQPDIETRNIFLTLLRIYLRPVIKTTDDLLRPALELIARHAPRLDPEETLQLLPPLVSAHVVRVFLIGALRVPRFDTRVVREVALSRKDQEARKLMYLEANRVKITDSRICPQCHKRIGPSAIVVHAPGGEVTHYHCREAFAKRLKEIRQS</sequence>
<keyword evidence="2" id="KW-1185">Reference proteome</keyword>
<evidence type="ECO:0000313" key="2">
    <source>
        <dbReference type="Proteomes" id="UP001207468"/>
    </source>
</evidence>
<evidence type="ECO:0000313" key="1">
    <source>
        <dbReference type="EMBL" id="KAI9457200.1"/>
    </source>
</evidence>
<gene>
    <name evidence="1" type="ORF">F5148DRAFT_1322686</name>
</gene>
<comment type="caution">
    <text evidence="1">The sequence shown here is derived from an EMBL/GenBank/DDBJ whole genome shotgun (WGS) entry which is preliminary data.</text>
</comment>
<dbReference type="Proteomes" id="UP001207468">
    <property type="component" value="Unassembled WGS sequence"/>
</dbReference>
<organism evidence="1 2">
    <name type="scientific">Russula earlei</name>
    <dbReference type="NCBI Taxonomy" id="71964"/>
    <lineage>
        <taxon>Eukaryota</taxon>
        <taxon>Fungi</taxon>
        <taxon>Dikarya</taxon>
        <taxon>Basidiomycota</taxon>
        <taxon>Agaricomycotina</taxon>
        <taxon>Agaricomycetes</taxon>
        <taxon>Russulales</taxon>
        <taxon>Russulaceae</taxon>
        <taxon>Russula</taxon>
    </lineage>
</organism>
<reference evidence="1" key="1">
    <citation type="submission" date="2021-03" db="EMBL/GenBank/DDBJ databases">
        <title>Evolutionary priming and transition to the ectomycorrhizal habit in an iconic lineage of mushroom-forming fungi: is preadaptation a requirement?</title>
        <authorList>
            <consortium name="DOE Joint Genome Institute"/>
            <person name="Looney B.P."/>
            <person name="Miyauchi S."/>
            <person name="Morin E."/>
            <person name="Drula E."/>
            <person name="Courty P.E."/>
            <person name="Chicoki N."/>
            <person name="Fauchery L."/>
            <person name="Kohler A."/>
            <person name="Kuo A."/>
            <person name="LaButti K."/>
            <person name="Pangilinan J."/>
            <person name="Lipzen A."/>
            <person name="Riley R."/>
            <person name="Andreopoulos W."/>
            <person name="He G."/>
            <person name="Johnson J."/>
            <person name="Barry K.W."/>
            <person name="Grigoriev I.V."/>
            <person name="Nagy L."/>
            <person name="Hibbett D."/>
            <person name="Henrissat B."/>
            <person name="Matheny P.B."/>
            <person name="Labbe J."/>
            <person name="Martin A.F."/>
        </authorList>
    </citation>
    <scope>NUCLEOTIDE SEQUENCE</scope>
    <source>
        <strain evidence="1">BPL698</strain>
    </source>
</reference>
<protein>
    <submittedName>
        <fullName evidence="1">Uncharacterized protein</fullName>
    </submittedName>
</protein>
<dbReference type="EMBL" id="JAGFNK010000224">
    <property type="protein sequence ID" value="KAI9457200.1"/>
    <property type="molecule type" value="Genomic_DNA"/>
</dbReference>